<comment type="similarity">
    <text evidence="2">Belongs to the SPT4 family.</text>
</comment>
<gene>
    <name evidence="7" type="ORF">PCOR1329_LOCUS77555</name>
</gene>
<keyword evidence="4" id="KW-0539">Nucleus</keyword>
<reference evidence="7" key="1">
    <citation type="submission" date="2023-10" db="EMBL/GenBank/DDBJ databases">
        <authorList>
            <person name="Chen Y."/>
            <person name="Shah S."/>
            <person name="Dougan E. K."/>
            <person name="Thang M."/>
            <person name="Chan C."/>
        </authorList>
    </citation>
    <scope>NUCLEOTIDE SEQUENCE [LARGE SCALE GENOMIC DNA]</scope>
</reference>
<feature type="compositionally biased region" description="Acidic residues" evidence="5">
    <location>
        <begin position="261"/>
        <end position="272"/>
    </location>
</feature>
<dbReference type="InterPro" id="IPR038510">
    <property type="entry name" value="Spt4_sf"/>
</dbReference>
<protein>
    <recommendedName>
        <fullName evidence="6">Spt4/RpoE2 zinc finger domain-containing protein</fullName>
    </recommendedName>
</protein>
<dbReference type="Proteomes" id="UP001189429">
    <property type="component" value="Unassembled WGS sequence"/>
</dbReference>
<keyword evidence="8" id="KW-1185">Reference proteome</keyword>
<dbReference type="SMART" id="SM01389">
    <property type="entry name" value="Spt4"/>
    <property type="match status" value="1"/>
</dbReference>
<comment type="subcellular location">
    <subcellularLocation>
        <location evidence="1">Nucleus</location>
    </subcellularLocation>
</comment>
<sequence>MDQWNSNEFTEEEIQEIRQFTPSSTKNLRACIRCRIILAKDQFYQLGCPTCEETLRMKESDGRVLACTTANFTGIIALLRQGTWVSRFNGLQGRRPGVYALTVQGEIPSRILNESDYEEEDTAIASNIEEEKAAAATPTIKGTVEGSTSATPRLPPKLKAPKEAKPKKTPKEVKPKKPKEVKPKEPKASKQKPSTPAATSPEDSDTDSEGPLLGDAAKYLDDISSLGDSDEEPADKQPEKPSAPEPALEPPAKRLRPAAEDILEPEGDTEFR</sequence>
<dbReference type="EMBL" id="CAUYUJ010020738">
    <property type="protein sequence ID" value="CAK0900199.1"/>
    <property type="molecule type" value="Genomic_DNA"/>
</dbReference>
<evidence type="ECO:0000313" key="7">
    <source>
        <dbReference type="EMBL" id="CAK0900199.1"/>
    </source>
</evidence>
<accession>A0ABN9XNR9</accession>
<dbReference type="InterPro" id="IPR022800">
    <property type="entry name" value="Spt4/RpoE2_Znf"/>
</dbReference>
<dbReference type="InterPro" id="IPR029040">
    <property type="entry name" value="RPABC4/Spt4"/>
</dbReference>
<feature type="region of interest" description="Disordered" evidence="5">
    <location>
        <begin position="129"/>
        <end position="272"/>
    </location>
</feature>
<evidence type="ECO:0000256" key="1">
    <source>
        <dbReference type="ARBA" id="ARBA00004123"/>
    </source>
</evidence>
<dbReference type="Gene3D" id="3.30.40.210">
    <property type="match status" value="1"/>
</dbReference>
<evidence type="ECO:0000256" key="2">
    <source>
        <dbReference type="ARBA" id="ARBA00010464"/>
    </source>
</evidence>
<organism evidence="7 8">
    <name type="scientific">Prorocentrum cordatum</name>
    <dbReference type="NCBI Taxonomy" id="2364126"/>
    <lineage>
        <taxon>Eukaryota</taxon>
        <taxon>Sar</taxon>
        <taxon>Alveolata</taxon>
        <taxon>Dinophyceae</taxon>
        <taxon>Prorocentrales</taxon>
        <taxon>Prorocentraceae</taxon>
        <taxon>Prorocentrum</taxon>
    </lineage>
</organism>
<dbReference type="SUPFAM" id="SSF63393">
    <property type="entry name" value="RNA polymerase subunits"/>
    <property type="match status" value="1"/>
</dbReference>
<dbReference type="Pfam" id="PF06093">
    <property type="entry name" value="Spt4"/>
    <property type="match status" value="1"/>
</dbReference>
<keyword evidence="3" id="KW-0804">Transcription</keyword>
<evidence type="ECO:0000313" key="8">
    <source>
        <dbReference type="Proteomes" id="UP001189429"/>
    </source>
</evidence>
<dbReference type="InterPro" id="IPR009287">
    <property type="entry name" value="Spt4"/>
</dbReference>
<dbReference type="PANTHER" id="PTHR12882:SF1">
    <property type="entry name" value="TRANSCRIPTION ELONGATION FACTOR SPT4"/>
    <property type="match status" value="1"/>
</dbReference>
<evidence type="ECO:0000256" key="5">
    <source>
        <dbReference type="SAM" id="MobiDB-lite"/>
    </source>
</evidence>
<evidence type="ECO:0000256" key="3">
    <source>
        <dbReference type="ARBA" id="ARBA00023163"/>
    </source>
</evidence>
<dbReference type="PANTHER" id="PTHR12882">
    <property type="entry name" value="SUPPRESSOR OF TY 4"/>
    <property type="match status" value="1"/>
</dbReference>
<proteinExistence type="inferred from homology"/>
<dbReference type="CDD" id="cd07973">
    <property type="entry name" value="Spt4"/>
    <property type="match status" value="1"/>
</dbReference>
<comment type="caution">
    <text evidence="7">The sequence shown here is derived from an EMBL/GenBank/DDBJ whole genome shotgun (WGS) entry which is preliminary data.</text>
</comment>
<feature type="domain" description="Spt4/RpoE2 zinc finger" evidence="6">
    <location>
        <begin position="28"/>
        <end position="104"/>
    </location>
</feature>
<evidence type="ECO:0000259" key="6">
    <source>
        <dbReference type="SMART" id="SM01389"/>
    </source>
</evidence>
<evidence type="ECO:0000256" key="4">
    <source>
        <dbReference type="ARBA" id="ARBA00023242"/>
    </source>
</evidence>
<name>A0ABN9XNR9_9DINO</name>
<feature type="compositionally biased region" description="Basic and acidic residues" evidence="5">
    <location>
        <begin position="160"/>
        <end position="188"/>
    </location>
</feature>